<organism evidence="1">
    <name type="scientific">freshwater metagenome</name>
    <dbReference type="NCBI Taxonomy" id="449393"/>
    <lineage>
        <taxon>unclassified sequences</taxon>
        <taxon>metagenomes</taxon>
        <taxon>ecological metagenomes</taxon>
    </lineage>
</organism>
<dbReference type="EMBL" id="CAEZVQ010000186">
    <property type="protein sequence ID" value="CAB4642935.1"/>
    <property type="molecule type" value="Genomic_DNA"/>
</dbReference>
<proteinExistence type="predicted"/>
<gene>
    <name evidence="1" type="ORF">UFOPK2086_01144</name>
</gene>
<protein>
    <submittedName>
        <fullName evidence="1">Unannotated protein</fullName>
    </submittedName>
</protein>
<evidence type="ECO:0000313" key="1">
    <source>
        <dbReference type="EMBL" id="CAB4642935.1"/>
    </source>
</evidence>
<name>A0A6J6K3M6_9ZZZZ</name>
<dbReference type="AlphaFoldDB" id="A0A6J6K3M6"/>
<accession>A0A6J6K3M6</accession>
<sequence length="67" mass="7329">MNNGLGTQRGSAAMVAPFIAREEERDRYVPCIRKSTAGVCLFNQTGQELIGADAAVLCHEFLKTLRC</sequence>
<reference evidence="1" key="1">
    <citation type="submission" date="2020-05" db="EMBL/GenBank/DDBJ databases">
        <authorList>
            <person name="Chiriac C."/>
            <person name="Salcher M."/>
            <person name="Ghai R."/>
            <person name="Kavagutti S V."/>
        </authorList>
    </citation>
    <scope>NUCLEOTIDE SEQUENCE</scope>
</reference>